<dbReference type="OrthoDB" id="5681588at2"/>
<dbReference type="Pfam" id="PF13377">
    <property type="entry name" value="Peripla_BP_3"/>
    <property type="match status" value="1"/>
</dbReference>
<reference evidence="5 6" key="1">
    <citation type="submission" date="2018-05" db="EMBL/GenBank/DDBJ databases">
        <title>Salinimonas sp. HMF8227 Genome sequencing and assembly.</title>
        <authorList>
            <person name="Kang H."/>
            <person name="Kang J."/>
            <person name="Cha I."/>
            <person name="Kim H."/>
            <person name="Joh K."/>
        </authorList>
    </citation>
    <scope>NUCLEOTIDE SEQUENCE [LARGE SCALE GENOMIC DNA]</scope>
    <source>
        <strain evidence="5 6">HMF8227</strain>
    </source>
</reference>
<dbReference type="InterPro" id="IPR046335">
    <property type="entry name" value="LacI/GalR-like_sensor"/>
</dbReference>
<dbReference type="EMBL" id="CP029347">
    <property type="protein sequence ID" value="AWL12972.1"/>
    <property type="molecule type" value="Genomic_DNA"/>
</dbReference>
<dbReference type="Proteomes" id="UP000245728">
    <property type="component" value="Chromosome"/>
</dbReference>
<keyword evidence="3" id="KW-0804">Transcription</keyword>
<evidence type="ECO:0000259" key="4">
    <source>
        <dbReference type="PROSITE" id="PS50932"/>
    </source>
</evidence>
<dbReference type="Gene3D" id="1.10.260.40">
    <property type="entry name" value="lambda repressor-like DNA-binding domains"/>
    <property type="match status" value="1"/>
</dbReference>
<dbReference type="KEGG" id="salh:HMF8227_02520"/>
<keyword evidence="1" id="KW-0805">Transcription regulation</keyword>
<dbReference type="SMART" id="SM00354">
    <property type="entry name" value="HTH_LACI"/>
    <property type="match status" value="1"/>
</dbReference>
<dbReference type="CDD" id="cd01392">
    <property type="entry name" value="HTH_LacI"/>
    <property type="match status" value="1"/>
</dbReference>
<dbReference type="CDD" id="cd06295">
    <property type="entry name" value="PBP1_CelR"/>
    <property type="match status" value="1"/>
</dbReference>
<dbReference type="InterPro" id="IPR000843">
    <property type="entry name" value="HTH_LacI"/>
</dbReference>
<dbReference type="GO" id="GO:0000976">
    <property type="term" value="F:transcription cis-regulatory region binding"/>
    <property type="evidence" value="ECO:0007669"/>
    <property type="project" value="TreeGrafter"/>
</dbReference>
<organism evidence="5 6">
    <name type="scientific">Saliniradius amylolyticus</name>
    <dbReference type="NCBI Taxonomy" id="2183582"/>
    <lineage>
        <taxon>Bacteria</taxon>
        <taxon>Pseudomonadati</taxon>
        <taxon>Pseudomonadota</taxon>
        <taxon>Gammaproteobacteria</taxon>
        <taxon>Alteromonadales</taxon>
        <taxon>Alteromonadaceae</taxon>
        <taxon>Saliniradius</taxon>
    </lineage>
</organism>
<dbReference type="PROSITE" id="PS00356">
    <property type="entry name" value="HTH_LACI_1"/>
    <property type="match status" value="1"/>
</dbReference>
<accession>A0A2S2E611</accession>
<keyword evidence="6" id="KW-1185">Reference proteome</keyword>
<dbReference type="PRINTS" id="PR00036">
    <property type="entry name" value="HTHLACI"/>
</dbReference>
<dbReference type="Gene3D" id="3.40.50.2300">
    <property type="match status" value="2"/>
</dbReference>
<evidence type="ECO:0000256" key="3">
    <source>
        <dbReference type="ARBA" id="ARBA00023163"/>
    </source>
</evidence>
<dbReference type="SUPFAM" id="SSF47413">
    <property type="entry name" value="lambda repressor-like DNA-binding domains"/>
    <property type="match status" value="1"/>
</dbReference>
<evidence type="ECO:0000313" key="5">
    <source>
        <dbReference type="EMBL" id="AWL12972.1"/>
    </source>
</evidence>
<dbReference type="SUPFAM" id="SSF53822">
    <property type="entry name" value="Periplasmic binding protein-like I"/>
    <property type="match status" value="1"/>
</dbReference>
<evidence type="ECO:0000256" key="2">
    <source>
        <dbReference type="ARBA" id="ARBA00023125"/>
    </source>
</evidence>
<name>A0A2S2E611_9ALTE</name>
<dbReference type="InterPro" id="IPR010982">
    <property type="entry name" value="Lambda_DNA-bd_dom_sf"/>
</dbReference>
<dbReference type="GO" id="GO:0003700">
    <property type="term" value="F:DNA-binding transcription factor activity"/>
    <property type="evidence" value="ECO:0007669"/>
    <property type="project" value="TreeGrafter"/>
</dbReference>
<gene>
    <name evidence="5" type="ORF">HMF8227_02520</name>
</gene>
<sequence>MSQQPPRTIADIAKLAGVSESTVSRALNNNPLISEKTRLRIQDLAKQANFSINAKARALRTQRTQVIAVVVLFKERTERGISDPFLLDILGAIADELTLHGYDMLLSNTRTASDDWRDYYFDSKRADGLIVIGQGEHDVRIDRLAEEQLPFVVWGAPLPDAGYCTVGSDNKMGAFLAVNHLINQGCRHIAFLGDIGQSEMEQRWQGYCLALEQAGIELDKRLCLDTDFTSESGYDSTISLLRDAPEVDGIFAVSDVIALGVMKKLVEAKKRIPQDVAVVGFDDVAMSMFCHPSLSTIRQDTAEGGRLLVRKVLEKLAGKSPRSQVLDVQLQVRESSRRYDD</sequence>
<evidence type="ECO:0000256" key="1">
    <source>
        <dbReference type="ARBA" id="ARBA00023015"/>
    </source>
</evidence>
<keyword evidence="2" id="KW-0238">DNA-binding</keyword>
<protein>
    <submittedName>
        <fullName evidence="5">Putative HTH-type transcriptional repressor ExuR</fullName>
    </submittedName>
</protein>
<dbReference type="PANTHER" id="PTHR30146">
    <property type="entry name" value="LACI-RELATED TRANSCRIPTIONAL REPRESSOR"/>
    <property type="match status" value="1"/>
</dbReference>
<dbReference type="AlphaFoldDB" id="A0A2S2E611"/>
<feature type="domain" description="HTH lacI-type" evidence="4">
    <location>
        <begin position="7"/>
        <end position="61"/>
    </location>
</feature>
<dbReference type="PROSITE" id="PS50932">
    <property type="entry name" value="HTH_LACI_2"/>
    <property type="match status" value="1"/>
</dbReference>
<proteinExistence type="predicted"/>
<dbReference type="PANTHER" id="PTHR30146:SF120">
    <property type="entry name" value="ALANINE RACEMASE"/>
    <property type="match status" value="1"/>
</dbReference>
<dbReference type="Pfam" id="PF00356">
    <property type="entry name" value="LacI"/>
    <property type="match status" value="1"/>
</dbReference>
<evidence type="ECO:0000313" key="6">
    <source>
        <dbReference type="Proteomes" id="UP000245728"/>
    </source>
</evidence>
<dbReference type="RefSeq" id="WP_109340498.1">
    <property type="nucleotide sequence ID" value="NZ_CP029347.1"/>
</dbReference>
<dbReference type="InterPro" id="IPR028082">
    <property type="entry name" value="Peripla_BP_I"/>
</dbReference>